<dbReference type="InterPro" id="IPR050297">
    <property type="entry name" value="LipidA_mod_glycosyltrf_83"/>
</dbReference>
<dbReference type="GO" id="GO:0010041">
    <property type="term" value="P:response to iron(III) ion"/>
    <property type="evidence" value="ECO:0007669"/>
    <property type="project" value="TreeGrafter"/>
</dbReference>
<keyword evidence="6 9" id="KW-1133">Transmembrane helix</keyword>
<dbReference type="PANTHER" id="PTHR33908:SF3">
    <property type="entry name" value="UNDECAPRENYL PHOSPHATE-ALPHA-4-AMINO-4-DEOXY-L-ARABINOSE ARABINOSYL TRANSFERASE"/>
    <property type="match status" value="1"/>
</dbReference>
<evidence type="ECO:0000256" key="7">
    <source>
        <dbReference type="ARBA" id="ARBA00023136"/>
    </source>
</evidence>
<feature type="region of interest" description="Disordered" evidence="8">
    <location>
        <begin position="499"/>
        <end position="574"/>
    </location>
</feature>
<feature type="domain" description="Putative mannosyltransferase YkcA/B-like C-terminal" evidence="11">
    <location>
        <begin position="584"/>
        <end position="656"/>
    </location>
</feature>
<evidence type="ECO:0000256" key="3">
    <source>
        <dbReference type="ARBA" id="ARBA00022676"/>
    </source>
</evidence>
<evidence type="ECO:0000256" key="9">
    <source>
        <dbReference type="SAM" id="Phobius"/>
    </source>
</evidence>
<sequence length="705" mass="71618">MTVVTALPASPAAAFSPVHTAATTRRRMGTPWHWSLLVMAVAAAILTAWGVGGSMSDYYASIALSMSRSWPNFFFGSFDPAGTITLDKIPGSFWIPALAVRIFGFSPAAVIIPNALAAAVAAVVTAITARRWAGITSGLVAGAVVATTPILVAVARSNQPETFFVLALAVTAWAATHALRRASFGWLVLAGVFIAAGFQTYMLEAWAVWPALAVAYLCTRQPWWRRVWHVAVSAALSLVLSLGWIIAVWLVPASDRPYIGSTLTNNPWEMVFGYNGLGRFGSTTADSAAYRSFTPPFSGTPSAVRLLNGSLADQIGWLIPTAILAIVILAVLRFRLPLLVFGAVWFVTFAGMFSLVAGMHQFYTASMAIPMALLTGAAFAWARRRRILWAQIALPAVAATTALIISLSVASDRGAAFSLPIAVAQVLVAIAAVAAVVVDHRRAHPRRLTAVVAAIAMLLTPASWAVVTMWSPNSTNPTAAGVASVSGIGGVGGFGGLGPGTRGGAPGATGLGGPGSGASGSGSGSSGPLGAGHRGDGFSRSGGQTGASTDGARDRSSGQGTGTRNSGGFAASSGEAGTGAAATVAWLTEHQQGTAYLAATFGAQSAASLILASDGGSFLPIGGFDERDPAPTLAAFQTLVADGKLRYVIAGNGGFGGFGGGGGPSGGLGGTDTASTAAGQIRTWVVANCTEVMDAPVSGLYSCGA</sequence>
<keyword evidence="7 9" id="KW-0472">Membrane</keyword>
<dbReference type="InterPro" id="IPR056785">
    <property type="entry name" value="YkcA/B-like_C"/>
</dbReference>
<evidence type="ECO:0000259" key="10">
    <source>
        <dbReference type="Pfam" id="PF13231"/>
    </source>
</evidence>
<evidence type="ECO:0000256" key="6">
    <source>
        <dbReference type="ARBA" id="ARBA00022989"/>
    </source>
</evidence>
<keyword evidence="3" id="KW-0328">Glycosyltransferase</keyword>
<evidence type="ECO:0000259" key="11">
    <source>
        <dbReference type="Pfam" id="PF24878"/>
    </source>
</evidence>
<evidence type="ECO:0000256" key="5">
    <source>
        <dbReference type="ARBA" id="ARBA00022692"/>
    </source>
</evidence>
<feature type="transmembrane region" description="Helical" evidence="9">
    <location>
        <begin position="185"/>
        <end position="218"/>
    </location>
</feature>
<keyword evidence="2" id="KW-1003">Cell membrane</keyword>
<feature type="transmembrane region" description="Helical" evidence="9">
    <location>
        <begin position="102"/>
        <end position="127"/>
    </location>
</feature>
<accession>A0A0B4DTP5</accession>
<evidence type="ECO:0000313" key="12">
    <source>
        <dbReference type="EMBL" id="KIC57643.1"/>
    </source>
</evidence>
<dbReference type="Pfam" id="PF24878">
    <property type="entry name" value="YkcB_C"/>
    <property type="match status" value="1"/>
</dbReference>
<comment type="subcellular location">
    <subcellularLocation>
        <location evidence="1">Cell membrane</location>
        <topology evidence="1">Multi-pass membrane protein</topology>
    </subcellularLocation>
</comment>
<reference evidence="12 13" key="1">
    <citation type="submission" date="2014-12" db="EMBL/GenBank/DDBJ databases">
        <title>Genome sequencing of Microbacterium hominis TPW29.</title>
        <authorList>
            <person name="Tan P.W."/>
            <person name="Chan K.-G."/>
        </authorList>
    </citation>
    <scope>NUCLEOTIDE SEQUENCE [LARGE SCALE GENOMIC DNA]</scope>
    <source>
        <strain evidence="12 13">TPW29</strain>
    </source>
</reference>
<organism evidence="12 13">
    <name type="scientific">Microbacterium hominis</name>
    <dbReference type="NCBI Taxonomy" id="162426"/>
    <lineage>
        <taxon>Bacteria</taxon>
        <taxon>Bacillati</taxon>
        <taxon>Actinomycetota</taxon>
        <taxon>Actinomycetes</taxon>
        <taxon>Micrococcales</taxon>
        <taxon>Microbacteriaceae</taxon>
        <taxon>Microbacterium</taxon>
    </lineage>
</organism>
<comment type="caution">
    <text evidence="12">The sequence shown here is derived from an EMBL/GenBank/DDBJ whole genome shotgun (WGS) entry which is preliminary data.</text>
</comment>
<evidence type="ECO:0000313" key="13">
    <source>
        <dbReference type="Proteomes" id="UP000031202"/>
    </source>
</evidence>
<proteinExistence type="predicted"/>
<feature type="transmembrane region" description="Helical" evidence="9">
    <location>
        <begin position="339"/>
        <end position="356"/>
    </location>
</feature>
<dbReference type="GO" id="GO:0016763">
    <property type="term" value="F:pentosyltransferase activity"/>
    <property type="evidence" value="ECO:0007669"/>
    <property type="project" value="TreeGrafter"/>
</dbReference>
<feature type="domain" description="Glycosyltransferase RgtA/B/C/D-like" evidence="10">
    <location>
        <begin position="88"/>
        <end position="242"/>
    </location>
</feature>
<keyword evidence="5 9" id="KW-0812">Transmembrane</keyword>
<evidence type="ECO:0000256" key="4">
    <source>
        <dbReference type="ARBA" id="ARBA00022679"/>
    </source>
</evidence>
<feature type="transmembrane region" description="Helical" evidence="9">
    <location>
        <begin position="388"/>
        <end position="409"/>
    </location>
</feature>
<feature type="transmembrane region" description="Helical" evidence="9">
    <location>
        <begin position="450"/>
        <end position="470"/>
    </location>
</feature>
<dbReference type="GO" id="GO:0005886">
    <property type="term" value="C:plasma membrane"/>
    <property type="evidence" value="ECO:0007669"/>
    <property type="project" value="UniProtKB-SubCell"/>
</dbReference>
<feature type="transmembrane region" description="Helical" evidence="9">
    <location>
        <begin position="415"/>
        <end position="438"/>
    </location>
</feature>
<dbReference type="AlphaFoldDB" id="A0A0B4DTP5"/>
<feature type="transmembrane region" description="Helical" evidence="9">
    <location>
        <begin position="133"/>
        <end position="155"/>
    </location>
</feature>
<keyword evidence="4 12" id="KW-0808">Transferase</keyword>
<evidence type="ECO:0000256" key="2">
    <source>
        <dbReference type="ARBA" id="ARBA00022475"/>
    </source>
</evidence>
<feature type="transmembrane region" description="Helical" evidence="9">
    <location>
        <begin position="36"/>
        <end position="60"/>
    </location>
</feature>
<protein>
    <submittedName>
        <fullName evidence="12">4-amino-4-deoxy-L-arabinose transferase</fullName>
    </submittedName>
</protein>
<dbReference type="Proteomes" id="UP000031202">
    <property type="component" value="Unassembled WGS sequence"/>
</dbReference>
<dbReference type="PANTHER" id="PTHR33908">
    <property type="entry name" value="MANNOSYLTRANSFERASE YKCB-RELATED"/>
    <property type="match status" value="1"/>
</dbReference>
<name>A0A0B4DTP5_9MICO</name>
<evidence type="ECO:0000256" key="8">
    <source>
        <dbReference type="SAM" id="MobiDB-lite"/>
    </source>
</evidence>
<dbReference type="EMBL" id="JWSZ01000011">
    <property type="protein sequence ID" value="KIC57643.1"/>
    <property type="molecule type" value="Genomic_DNA"/>
</dbReference>
<feature type="transmembrane region" description="Helical" evidence="9">
    <location>
        <begin position="362"/>
        <end position="381"/>
    </location>
</feature>
<dbReference type="InterPro" id="IPR038731">
    <property type="entry name" value="RgtA/B/C-like"/>
</dbReference>
<feature type="transmembrane region" description="Helical" evidence="9">
    <location>
        <begin position="315"/>
        <end position="332"/>
    </location>
</feature>
<feature type="transmembrane region" description="Helical" evidence="9">
    <location>
        <begin position="230"/>
        <end position="251"/>
    </location>
</feature>
<dbReference type="GO" id="GO:0009103">
    <property type="term" value="P:lipopolysaccharide biosynthetic process"/>
    <property type="evidence" value="ECO:0007669"/>
    <property type="project" value="UniProtKB-ARBA"/>
</dbReference>
<dbReference type="Pfam" id="PF13231">
    <property type="entry name" value="PMT_2"/>
    <property type="match status" value="1"/>
</dbReference>
<feature type="compositionally biased region" description="Gly residues" evidence="8">
    <location>
        <begin position="499"/>
        <end position="532"/>
    </location>
</feature>
<gene>
    <name evidence="12" type="ORF">RM52_08460</name>
</gene>
<evidence type="ECO:0000256" key="1">
    <source>
        <dbReference type="ARBA" id="ARBA00004651"/>
    </source>
</evidence>